<dbReference type="FunFam" id="2.60.40.150:FF:000025">
    <property type="entry name" value="Extended synaptotagmin 2"/>
    <property type="match status" value="1"/>
</dbReference>
<keyword evidence="12" id="KW-0445">Lipid transport</keyword>
<evidence type="ECO:0000256" key="6">
    <source>
        <dbReference type="ARBA" id="ARBA00022692"/>
    </source>
</evidence>
<reference evidence="19" key="1">
    <citation type="submission" date="2022-11" db="UniProtKB">
        <authorList>
            <consortium name="WormBaseParasite"/>
        </authorList>
    </citation>
    <scope>IDENTIFICATION</scope>
</reference>
<keyword evidence="10" id="KW-0106">Calcium</keyword>
<comment type="similarity">
    <text evidence="3">Belongs to the extended synaptotagmin family.</text>
</comment>
<evidence type="ECO:0000256" key="10">
    <source>
        <dbReference type="ARBA" id="ARBA00022837"/>
    </source>
</evidence>
<dbReference type="CDD" id="cd21670">
    <property type="entry name" value="SMP_ESyt"/>
    <property type="match status" value="1"/>
</dbReference>
<evidence type="ECO:0000256" key="13">
    <source>
        <dbReference type="ARBA" id="ARBA00023121"/>
    </source>
</evidence>
<evidence type="ECO:0000256" key="5">
    <source>
        <dbReference type="ARBA" id="ARBA00022475"/>
    </source>
</evidence>
<dbReference type="InterPro" id="IPR035892">
    <property type="entry name" value="C2_domain_sf"/>
</dbReference>
<dbReference type="PROSITE" id="PS50004">
    <property type="entry name" value="C2"/>
    <property type="match status" value="2"/>
</dbReference>
<dbReference type="GO" id="GO:0031210">
    <property type="term" value="F:phosphatidylcholine binding"/>
    <property type="evidence" value="ECO:0007669"/>
    <property type="project" value="TreeGrafter"/>
</dbReference>
<dbReference type="GO" id="GO:0005789">
    <property type="term" value="C:endoplasmic reticulum membrane"/>
    <property type="evidence" value="ECO:0007669"/>
    <property type="project" value="UniProtKB-SubCell"/>
</dbReference>
<keyword evidence="7" id="KW-0479">Metal-binding</keyword>
<comment type="subcellular location">
    <subcellularLocation>
        <location evidence="1">Cell membrane</location>
        <topology evidence="1">Peripheral membrane protein</topology>
    </subcellularLocation>
    <subcellularLocation>
        <location evidence="2">Endoplasmic reticulum membrane</location>
        <topology evidence="2">Multi-pass membrane protein</topology>
    </subcellularLocation>
</comment>
<feature type="region of interest" description="Disordered" evidence="15">
    <location>
        <begin position="480"/>
        <end position="510"/>
    </location>
</feature>
<feature type="domain" description="C2" evidence="16">
    <location>
        <begin position="170"/>
        <end position="288"/>
    </location>
</feature>
<evidence type="ECO:0000256" key="14">
    <source>
        <dbReference type="ARBA" id="ARBA00023136"/>
    </source>
</evidence>
<keyword evidence="13" id="KW-0446">Lipid-binding</keyword>
<keyword evidence="9" id="KW-0256">Endoplasmic reticulum</keyword>
<evidence type="ECO:0000256" key="7">
    <source>
        <dbReference type="ARBA" id="ARBA00022723"/>
    </source>
</evidence>
<protein>
    <submittedName>
        <fullName evidence="19">Uncharacterized protein</fullName>
    </submittedName>
</protein>
<evidence type="ECO:0000259" key="16">
    <source>
        <dbReference type="PROSITE" id="PS50004"/>
    </source>
</evidence>
<dbReference type="InterPro" id="IPR031468">
    <property type="entry name" value="SMP_LBD"/>
</dbReference>
<evidence type="ECO:0000313" key="19">
    <source>
        <dbReference type="WBParaSite" id="PSU_v2.g12397.t1"/>
    </source>
</evidence>
<evidence type="ECO:0000313" key="18">
    <source>
        <dbReference type="Proteomes" id="UP000887577"/>
    </source>
</evidence>
<evidence type="ECO:0000259" key="17">
    <source>
        <dbReference type="PROSITE" id="PS51847"/>
    </source>
</evidence>
<dbReference type="PROSITE" id="PS51847">
    <property type="entry name" value="SMP"/>
    <property type="match status" value="1"/>
</dbReference>
<keyword evidence="6" id="KW-0812">Transmembrane</keyword>
<dbReference type="InterPro" id="IPR039010">
    <property type="entry name" value="Synaptotagmin_SMP"/>
</dbReference>
<dbReference type="Gene3D" id="2.60.40.150">
    <property type="entry name" value="C2 domain"/>
    <property type="match status" value="2"/>
</dbReference>
<dbReference type="PANTHER" id="PTHR45761:SF1">
    <property type="entry name" value="EXTENDED SYNAPTOTAGMIN-LIKE PROTEIN 2, ISOFORM C"/>
    <property type="match status" value="1"/>
</dbReference>
<keyword evidence="11" id="KW-1133">Transmembrane helix</keyword>
<evidence type="ECO:0000256" key="11">
    <source>
        <dbReference type="ARBA" id="ARBA00022989"/>
    </source>
</evidence>
<evidence type="ECO:0000256" key="9">
    <source>
        <dbReference type="ARBA" id="ARBA00022824"/>
    </source>
</evidence>
<dbReference type="Pfam" id="PF17047">
    <property type="entry name" value="SMP_LBD"/>
    <property type="match status" value="1"/>
</dbReference>
<dbReference type="SMART" id="SM00239">
    <property type="entry name" value="C2"/>
    <property type="match status" value="2"/>
</dbReference>
<proteinExistence type="inferred from homology"/>
<keyword evidence="4" id="KW-0813">Transport</keyword>
<evidence type="ECO:0000256" key="3">
    <source>
        <dbReference type="ARBA" id="ARBA00005867"/>
    </source>
</evidence>
<sequence length="584" mass="66680">MFRQFWPYIDAYLQHYFIEFIKPQLRTLIPKDLQPFRVKHFDMGDIPCQIGKLKMYNNKDDDTKIIIDMDFNYSGNAKFKVNIRGFDAGANEITLKGKLRCYLTPLISSDPPFFGGISFAFMELPKFKFNLTGIGDFFEYPGLSKTIQSIADLQLANCCVFPNKFVIPMAPSNIDLTDLYFPEPDGMIRIKIIEGKNLDTKDSLIRQSKSDPFCAVQVGAQMFKTKTDKHCLNPKFSECFEAVVDDGSCQRLQIEIFDEDKIGFDEDLGHISIPLNGVKDKGTIQDWAKLEGCKSGEIHYKLQWYQLSKNQELLGHQKWDSEWRRANNPIYSALVMVYIDRIEGLPDQTSKGVLPSPFIECSIGKRRQRSLTYENTTDPAVHTSFTFFLENSESQTLNLSAIDEGTQNLLGELEIPLSDVTNESEMELYQVKKYLTHESYKKSTIILTVRVRAFKPCEIDETDPWTFNEADERASVETASLEENVSLPKHSETASESSGDGGKTAEPGKTVRMENNESKLQLEAHRFNIGPKLPKTQKILDVLFQRNKHSKKKNYDNQNCAQLNFNLKLDSEASKIIVTIIKVK</sequence>
<dbReference type="GO" id="GO:0006869">
    <property type="term" value="P:lipid transport"/>
    <property type="evidence" value="ECO:0007669"/>
    <property type="project" value="UniProtKB-KW"/>
</dbReference>
<keyword evidence="8" id="KW-0677">Repeat</keyword>
<evidence type="ECO:0000256" key="1">
    <source>
        <dbReference type="ARBA" id="ARBA00004202"/>
    </source>
</evidence>
<dbReference type="SUPFAM" id="SSF49562">
    <property type="entry name" value="C2 domain (Calcium/lipid-binding domain, CaLB)"/>
    <property type="match status" value="2"/>
</dbReference>
<dbReference type="GO" id="GO:0008429">
    <property type="term" value="F:phosphatidylethanolamine binding"/>
    <property type="evidence" value="ECO:0007669"/>
    <property type="project" value="TreeGrafter"/>
</dbReference>
<dbReference type="Pfam" id="PF00168">
    <property type="entry name" value="C2"/>
    <property type="match status" value="2"/>
</dbReference>
<organism evidence="18 19">
    <name type="scientific">Panagrolaimus superbus</name>
    <dbReference type="NCBI Taxonomy" id="310955"/>
    <lineage>
        <taxon>Eukaryota</taxon>
        <taxon>Metazoa</taxon>
        <taxon>Ecdysozoa</taxon>
        <taxon>Nematoda</taxon>
        <taxon>Chromadorea</taxon>
        <taxon>Rhabditida</taxon>
        <taxon>Tylenchina</taxon>
        <taxon>Panagrolaimomorpha</taxon>
        <taxon>Panagrolaimoidea</taxon>
        <taxon>Panagrolaimidae</taxon>
        <taxon>Panagrolaimus</taxon>
    </lineage>
</organism>
<dbReference type="InterPro" id="IPR051634">
    <property type="entry name" value="Extended_Synaptotagmin"/>
</dbReference>
<keyword evidence="5" id="KW-1003">Cell membrane</keyword>
<dbReference type="AlphaFoldDB" id="A0A914XWS4"/>
<evidence type="ECO:0000256" key="2">
    <source>
        <dbReference type="ARBA" id="ARBA00004477"/>
    </source>
</evidence>
<dbReference type="InterPro" id="IPR000008">
    <property type="entry name" value="C2_dom"/>
</dbReference>
<keyword evidence="18" id="KW-1185">Reference proteome</keyword>
<dbReference type="GO" id="GO:0005544">
    <property type="term" value="F:calcium-dependent phospholipid binding"/>
    <property type="evidence" value="ECO:0007669"/>
    <property type="project" value="TreeGrafter"/>
</dbReference>
<evidence type="ECO:0000256" key="8">
    <source>
        <dbReference type="ARBA" id="ARBA00022737"/>
    </source>
</evidence>
<dbReference type="GO" id="GO:0035091">
    <property type="term" value="F:phosphatidylinositol binding"/>
    <property type="evidence" value="ECO:0007669"/>
    <property type="project" value="TreeGrafter"/>
</dbReference>
<feature type="domain" description="SMP-LTD" evidence="17">
    <location>
        <begin position="1"/>
        <end position="170"/>
    </location>
</feature>
<accession>A0A914XWS4</accession>
<name>A0A914XWS4_9BILA</name>
<dbReference type="Proteomes" id="UP000887577">
    <property type="component" value="Unplaced"/>
</dbReference>
<dbReference type="PANTHER" id="PTHR45761">
    <property type="entry name" value="EXTENDED SYNAPTOTAGMIN-LIKE PROTEIN 2, ISOFORM C"/>
    <property type="match status" value="1"/>
</dbReference>
<dbReference type="WBParaSite" id="PSU_v2.g12397.t1">
    <property type="protein sequence ID" value="PSU_v2.g12397.t1"/>
    <property type="gene ID" value="PSU_v2.g12397"/>
</dbReference>
<feature type="domain" description="C2" evidence="16">
    <location>
        <begin position="313"/>
        <end position="430"/>
    </location>
</feature>
<dbReference type="GO" id="GO:0005886">
    <property type="term" value="C:plasma membrane"/>
    <property type="evidence" value="ECO:0007669"/>
    <property type="project" value="UniProtKB-SubCell"/>
</dbReference>
<keyword evidence="14" id="KW-0472">Membrane</keyword>
<dbReference type="GO" id="GO:0005509">
    <property type="term" value="F:calcium ion binding"/>
    <property type="evidence" value="ECO:0007669"/>
    <property type="project" value="TreeGrafter"/>
</dbReference>
<evidence type="ECO:0000256" key="12">
    <source>
        <dbReference type="ARBA" id="ARBA00023055"/>
    </source>
</evidence>
<evidence type="ECO:0000256" key="15">
    <source>
        <dbReference type="SAM" id="MobiDB-lite"/>
    </source>
</evidence>
<evidence type="ECO:0000256" key="4">
    <source>
        <dbReference type="ARBA" id="ARBA00022448"/>
    </source>
</evidence>